<feature type="region of interest" description="Disordered" evidence="1">
    <location>
        <begin position="308"/>
        <end position="343"/>
    </location>
</feature>
<dbReference type="Proteomes" id="UP000636960">
    <property type="component" value="Unassembled WGS sequence"/>
</dbReference>
<organism evidence="2 3">
    <name type="scientific">Paractinoplanes rishiriensis</name>
    <dbReference type="NCBI Taxonomy" id="1050105"/>
    <lineage>
        <taxon>Bacteria</taxon>
        <taxon>Bacillati</taxon>
        <taxon>Actinomycetota</taxon>
        <taxon>Actinomycetes</taxon>
        <taxon>Micromonosporales</taxon>
        <taxon>Micromonosporaceae</taxon>
        <taxon>Paractinoplanes</taxon>
    </lineage>
</organism>
<evidence type="ECO:0000313" key="2">
    <source>
        <dbReference type="EMBL" id="GIE99499.1"/>
    </source>
</evidence>
<dbReference type="AlphaFoldDB" id="A0A919K6A3"/>
<gene>
    <name evidence="2" type="ORF">Ari01nite_69640</name>
</gene>
<sequence length="343" mass="38398">MARARVDRAHPVNVLAAIERLTETDLQVLRLVAEHEVMSTEQLAALCFANPARVADAVVRLDYLATRAMLVKFGHPGTHPAGVPADDLSNRAPAGLPTPVPGRWGDGRRWSWSLGQGGAYWAGVERILNSDRWVDAWSRSFVPLARPHLRRRLALGDFFTALHHRAVGRQYARLDQWWGPARCADTSGGKTRPDAHGRWRYGTATVPFWIYSDSVRQPTRTLITTVERHLNTHPATAESDVILLVMVNDHRERALHRRWPELTEGAALPPVATTSYRKLRLWPAEGIWRPLTGRDALSVPLHRLARHTAPHDPRFGDPGAFPDRPSALPMDLGTTRPRDVDTP</sequence>
<evidence type="ECO:0000313" key="3">
    <source>
        <dbReference type="Proteomes" id="UP000636960"/>
    </source>
</evidence>
<accession>A0A919K6A3</accession>
<dbReference type="RefSeq" id="WP_203786487.1">
    <property type="nucleotide sequence ID" value="NZ_BOMV01000073.1"/>
</dbReference>
<proteinExistence type="predicted"/>
<evidence type="ECO:0000256" key="1">
    <source>
        <dbReference type="SAM" id="MobiDB-lite"/>
    </source>
</evidence>
<dbReference type="InterPro" id="IPR025855">
    <property type="entry name" value="Replic_Relax"/>
</dbReference>
<name>A0A919K6A3_9ACTN</name>
<dbReference type="Pfam" id="PF13814">
    <property type="entry name" value="Replic_Relax"/>
    <property type="match status" value="1"/>
</dbReference>
<comment type="caution">
    <text evidence="2">The sequence shown here is derived from an EMBL/GenBank/DDBJ whole genome shotgun (WGS) entry which is preliminary data.</text>
</comment>
<keyword evidence="3" id="KW-1185">Reference proteome</keyword>
<reference evidence="2" key="1">
    <citation type="submission" date="2021-01" db="EMBL/GenBank/DDBJ databases">
        <title>Whole genome shotgun sequence of Actinoplanes rishiriensis NBRC 108556.</title>
        <authorList>
            <person name="Komaki H."/>
            <person name="Tamura T."/>
        </authorList>
    </citation>
    <scope>NUCLEOTIDE SEQUENCE</scope>
    <source>
        <strain evidence="2">NBRC 108556</strain>
    </source>
</reference>
<dbReference type="EMBL" id="BOMV01000073">
    <property type="protein sequence ID" value="GIE99499.1"/>
    <property type="molecule type" value="Genomic_DNA"/>
</dbReference>
<protein>
    <submittedName>
        <fullName evidence="2">Uncharacterized protein</fullName>
    </submittedName>
</protein>